<evidence type="ECO:0000256" key="3">
    <source>
        <dbReference type="ARBA" id="ARBA00013208"/>
    </source>
</evidence>
<dbReference type="AlphaFoldDB" id="A0AA95HD64"/>
<dbReference type="PRINTS" id="PR00727">
    <property type="entry name" value="LEADERPTASE"/>
</dbReference>
<evidence type="ECO:0000256" key="5">
    <source>
        <dbReference type="ARBA" id="ARBA00022801"/>
    </source>
</evidence>
<evidence type="ECO:0000256" key="2">
    <source>
        <dbReference type="ARBA" id="ARBA00009370"/>
    </source>
</evidence>
<dbReference type="PANTHER" id="PTHR43390:SF1">
    <property type="entry name" value="CHLOROPLAST PROCESSING PEPTIDASE"/>
    <property type="match status" value="1"/>
</dbReference>
<dbReference type="CDD" id="cd06530">
    <property type="entry name" value="S26_SPase_I"/>
    <property type="match status" value="1"/>
</dbReference>
<keyword evidence="7" id="KW-0645">Protease</keyword>
<dbReference type="GO" id="GO:0016020">
    <property type="term" value="C:membrane"/>
    <property type="evidence" value="ECO:0007669"/>
    <property type="project" value="UniProtKB-SubCell"/>
</dbReference>
<comment type="catalytic activity">
    <reaction evidence="1 7">
        <text>Cleavage of hydrophobic, N-terminal signal or leader sequences from secreted and periplasmic proteins.</text>
        <dbReference type="EC" id="3.4.21.89"/>
    </reaction>
</comment>
<dbReference type="SUPFAM" id="SSF51306">
    <property type="entry name" value="LexA/Signal peptidase"/>
    <property type="match status" value="1"/>
</dbReference>
<dbReference type="InterPro" id="IPR036286">
    <property type="entry name" value="LexA/Signal_pep-like_sf"/>
</dbReference>
<proteinExistence type="inferred from homology"/>
<reference evidence="10" key="2">
    <citation type="submission" date="2023-04" db="EMBL/GenBank/DDBJ databases">
        <authorList>
            <person name="Beletskiy A.V."/>
            <person name="Mardanov A.V."/>
            <person name="Ravin N.V."/>
        </authorList>
    </citation>
    <scope>NUCLEOTIDE SEQUENCE</scope>
    <source>
        <strain evidence="10">GKL-02</strain>
    </source>
</reference>
<dbReference type="GO" id="GO:0004252">
    <property type="term" value="F:serine-type endopeptidase activity"/>
    <property type="evidence" value="ECO:0007669"/>
    <property type="project" value="InterPro"/>
</dbReference>
<gene>
    <name evidence="10" type="primary">lepB</name>
    <name evidence="10" type="ORF">QJT81_14070</name>
</gene>
<dbReference type="InterPro" id="IPR019533">
    <property type="entry name" value="Peptidase_S26"/>
</dbReference>
<dbReference type="PROSITE" id="PS00761">
    <property type="entry name" value="SPASE_I_3"/>
    <property type="match status" value="1"/>
</dbReference>
<feature type="active site" evidence="6">
    <location>
        <position position="141"/>
    </location>
</feature>
<accession>A0AA95HD64</accession>
<evidence type="ECO:0000259" key="9">
    <source>
        <dbReference type="Pfam" id="PF18935"/>
    </source>
</evidence>
<dbReference type="PANTHER" id="PTHR43390">
    <property type="entry name" value="SIGNAL PEPTIDASE I"/>
    <property type="match status" value="1"/>
</dbReference>
<dbReference type="InterPro" id="IPR019757">
    <property type="entry name" value="Pept_S26A_signal_pept_1_Lys-AS"/>
</dbReference>
<feature type="transmembrane region" description="Helical" evidence="7">
    <location>
        <begin position="105"/>
        <end position="125"/>
    </location>
</feature>
<keyword evidence="5 7" id="KW-0378">Hydrolase</keyword>
<dbReference type="GO" id="GO:0009003">
    <property type="term" value="F:signal peptidase activity"/>
    <property type="evidence" value="ECO:0007669"/>
    <property type="project" value="UniProtKB-EC"/>
</dbReference>
<evidence type="ECO:0000313" key="10">
    <source>
        <dbReference type="EMBL" id="WGZ92949.1"/>
    </source>
</evidence>
<dbReference type="Pfam" id="PF10502">
    <property type="entry name" value="Peptidase_S26"/>
    <property type="match status" value="1"/>
</dbReference>
<dbReference type="EC" id="3.4.21.89" evidence="3 7"/>
<dbReference type="InterPro" id="IPR019758">
    <property type="entry name" value="Pept_S26A_signal_pept_1_CS"/>
</dbReference>
<feature type="domain" description="DUF5683" evidence="9">
    <location>
        <begin position="12"/>
        <end position="50"/>
    </location>
</feature>
<reference evidence="10" key="1">
    <citation type="journal article" date="2023" name="Int. J. Mol. Sci.">
        <title>Metagenomics Revealed a New Genus 'Candidatus Thiocaldithrix dubininis' gen. nov., sp. nov. and a New Species 'Candidatus Thiothrix putei' sp. nov. in the Family Thiotrichaceae, Some Members of Which Have Traits of Both Na+- and H+-Motive Energetics.</title>
        <authorList>
            <person name="Ravin N.V."/>
            <person name="Muntyan M.S."/>
            <person name="Smolyakov D.D."/>
            <person name="Rudenko T.S."/>
            <person name="Beletsky A.V."/>
            <person name="Mardanov A.V."/>
            <person name="Grabovich M.Y."/>
        </authorList>
    </citation>
    <scope>NUCLEOTIDE SEQUENCE</scope>
    <source>
        <strain evidence="10">GKL-02</strain>
    </source>
</reference>
<dbReference type="InterPro" id="IPR000223">
    <property type="entry name" value="Pept_S26A_signal_pept_1"/>
</dbReference>
<feature type="active site" evidence="6">
    <location>
        <position position="187"/>
    </location>
</feature>
<comment type="similarity">
    <text evidence="2 7">Belongs to the peptidase S26 family.</text>
</comment>
<dbReference type="NCBIfam" id="TIGR02227">
    <property type="entry name" value="sigpep_I_bact"/>
    <property type="match status" value="1"/>
</dbReference>
<dbReference type="InterPro" id="IPR043738">
    <property type="entry name" value="DUF5683"/>
</dbReference>
<evidence type="ECO:0000256" key="1">
    <source>
        <dbReference type="ARBA" id="ARBA00000677"/>
    </source>
</evidence>
<dbReference type="PROSITE" id="PS00760">
    <property type="entry name" value="SPASE_I_2"/>
    <property type="match status" value="1"/>
</dbReference>
<keyword evidence="7" id="KW-0812">Transmembrane</keyword>
<dbReference type="Proteomes" id="UP001301326">
    <property type="component" value="Chromosome"/>
</dbReference>
<keyword evidence="7" id="KW-0472">Membrane</keyword>
<feature type="domain" description="Peptidase S26" evidence="8">
    <location>
        <begin position="117"/>
        <end position="288"/>
    </location>
</feature>
<sequence length="306" mass="34280">MQTDATSVTKPRKPLLAVLMSALLPGLGQLYNGEFHKAVWLFLGFALLTVPAIAVVALYLPVSWTSPTLFIGLVLLIALWIYGVINAWRRARQQPDYVPKNWQSGGIYLLVFLVCSVIALPLLSAQIRQHAVESMLVPSSSMEPNVLKLDMIFVDKRYNRIGATQGIKRGDIAVFIYPNARNTYYIKRIIGLPGEKVSIKGAEVFINGKPLRLRTQPTTDGLLVTETDGTTSWQVFWNNKKQQLPQTELHIPPGQVFVLGDNRTDSNDSRFFGTVPLQDVVGKARQVWFSAQGNQVRWERLGKLLH</sequence>
<evidence type="ECO:0000256" key="7">
    <source>
        <dbReference type="RuleBase" id="RU362042"/>
    </source>
</evidence>
<comment type="subcellular location">
    <subcellularLocation>
        <location evidence="7">Membrane</location>
        <topology evidence="7">Multi-pass membrane protein</topology>
    </subcellularLocation>
</comment>
<dbReference type="GO" id="GO:0006465">
    <property type="term" value="P:signal peptide processing"/>
    <property type="evidence" value="ECO:0007669"/>
    <property type="project" value="InterPro"/>
</dbReference>
<organism evidence="10">
    <name type="scientific">Candidatus Thiothrix putei</name>
    <dbReference type="NCBI Taxonomy" id="3080811"/>
    <lineage>
        <taxon>Bacteria</taxon>
        <taxon>Pseudomonadati</taxon>
        <taxon>Pseudomonadota</taxon>
        <taxon>Gammaproteobacteria</taxon>
        <taxon>Thiotrichales</taxon>
        <taxon>Thiotrichaceae</taxon>
        <taxon>Thiothrix</taxon>
    </lineage>
</organism>
<dbReference type="Pfam" id="PF18935">
    <property type="entry name" value="DUF5683"/>
    <property type="match status" value="1"/>
</dbReference>
<evidence type="ECO:0000256" key="4">
    <source>
        <dbReference type="ARBA" id="ARBA00019232"/>
    </source>
</evidence>
<dbReference type="KEGG" id="tput:QJT81_14070"/>
<dbReference type="Gene3D" id="2.10.109.10">
    <property type="entry name" value="Umud Fragment, subunit A"/>
    <property type="match status" value="1"/>
</dbReference>
<feature type="transmembrane region" description="Helical" evidence="7">
    <location>
        <begin position="67"/>
        <end position="85"/>
    </location>
</feature>
<name>A0AA95HD64_9GAMM</name>
<feature type="transmembrane region" description="Helical" evidence="7">
    <location>
        <begin position="38"/>
        <end position="60"/>
    </location>
</feature>
<evidence type="ECO:0000256" key="6">
    <source>
        <dbReference type="PIRSR" id="PIRSR600223-1"/>
    </source>
</evidence>
<evidence type="ECO:0000259" key="8">
    <source>
        <dbReference type="Pfam" id="PF10502"/>
    </source>
</evidence>
<dbReference type="EMBL" id="CP124756">
    <property type="protein sequence ID" value="WGZ92949.1"/>
    <property type="molecule type" value="Genomic_DNA"/>
</dbReference>
<keyword evidence="7" id="KW-1133">Transmembrane helix</keyword>
<protein>
    <recommendedName>
        <fullName evidence="4 7">Signal peptidase I</fullName>
        <ecNumber evidence="3 7">3.4.21.89</ecNumber>
    </recommendedName>
</protein>